<dbReference type="RefSeq" id="WP_140062570.1">
    <property type="nucleotide sequence ID" value="NZ_JAKNAP010000032.1"/>
</dbReference>
<dbReference type="InterPro" id="IPR025272">
    <property type="entry name" value="SocA_Panacea"/>
</dbReference>
<name>A0A9X4FFF4_9VIBR</name>
<dbReference type="Proteomes" id="UP001140973">
    <property type="component" value="Unassembled WGS sequence"/>
</dbReference>
<accession>A0A9X4FFF4</accession>
<proteinExistence type="predicted"/>
<sequence length="155" mass="17613">MKAYHTYSAVDVAWSLLKHAKEQGKCFSNLQLQKLTYVCHGLSLAHFQRPLVVDDVFAWKFGPVVPSVYFRFKSYGSNVITEQCDVMLDHESESIVKDVVSQLGHLTGPQLVDLTHREGSPWHQVWDGTHQKVIPDHLIQAHYTQIKQSGRTASL</sequence>
<dbReference type="AlphaFoldDB" id="A0A9X4FFF4"/>
<reference evidence="2" key="1">
    <citation type="submission" date="2022-02" db="EMBL/GenBank/DDBJ databases">
        <title>Emergence and expansion in Europe of a Vibrio aestuarianus clonal complex pathogenic for oysters.</title>
        <authorList>
            <person name="Mesnil A."/>
            <person name="Travers M.-A."/>
        </authorList>
    </citation>
    <scope>NUCLEOTIDE SEQUENCE</scope>
    <source>
        <strain evidence="2">151-ITT-15-cp-1</strain>
    </source>
</reference>
<evidence type="ECO:0000259" key="1">
    <source>
        <dbReference type="Pfam" id="PF13274"/>
    </source>
</evidence>
<protein>
    <submittedName>
        <fullName evidence="2">DUF4065 domain-containing protein</fullName>
    </submittedName>
</protein>
<organism evidence="2 3">
    <name type="scientific">Vibrio aestuarianus</name>
    <dbReference type="NCBI Taxonomy" id="28171"/>
    <lineage>
        <taxon>Bacteria</taxon>
        <taxon>Pseudomonadati</taxon>
        <taxon>Pseudomonadota</taxon>
        <taxon>Gammaproteobacteria</taxon>
        <taxon>Vibrionales</taxon>
        <taxon>Vibrionaceae</taxon>
        <taxon>Vibrio</taxon>
    </lineage>
</organism>
<gene>
    <name evidence="2" type="ORF">L9W73_10470</name>
</gene>
<evidence type="ECO:0000313" key="3">
    <source>
        <dbReference type="Proteomes" id="UP001140973"/>
    </source>
</evidence>
<dbReference type="EMBL" id="JAKNAP010000032">
    <property type="protein sequence ID" value="MDE1357727.1"/>
    <property type="molecule type" value="Genomic_DNA"/>
</dbReference>
<evidence type="ECO:0000313" key="2">
    <source>
        <dbReference type="EMBL" id="MDE1357727.1"/>
    </source>
</evidence>
<feature type="domain" description="Antitoxin SocA-like Panacea" evidence="1">
    <location>
        <begin position="32"/>
        <end position="123"/>
    </location>
</feature>
<dbReference type="Pfam" id="PF13274">
    <property type="entry name" value="SocA_Panacea"/>
    <property type="match status" value="1"/>
</dbReference>
<comment type="caution">
    <text evidence="2">The sequence shown here is derived from an EMBL/GenBank/DDBJ whole genome shotgun (WGS) entry which is preliminary data.</text>
</comment>